<feature type="signal peptide" evidence="2">
    <location>
        <begin position="1"/>
        <end position="26"/>
    </location>
</feature>
<feature type="region of interest" description="Disordered" evidence="1">
    <location>
        <begin position="65"/>
        <end position="91"/>
    </location>
</feature>
<organism evidence="3 4">
    <name type="scientific">Hermanssonia centrifuga</name>
    <dbReference type="NCBI Taxonomy" id="98765"/>
    <lineage>
        <taxon>Eukaryota</taxon>
        <taxon>Fungi</taxon>
        <taxon>Dikarya</taxon>
        <taxon>Basidiomycota</taxon>
        <taxon>Agaricomycotina</taxon>
        <taxon>Agaricomycetes</taxon>
        <taxon>Polyporales</taxon>
        <taxon>Meruliaceae</taxon>
        <taxon>Hermanssonia</taxon>
    </lineage>
</organism>
<evidence type="ECO:0000313" key="3">
    <source>
        <dbReference type="EMBL" id="PSS31083.1"/>
    </source>
</evidence>
<evidence type="ECO:0000256" key="1">
    <source>
        <dbReference type="SAM" id="MobiDB-lite"/>
    </source>
</evidence>
<comment type="caution">
    <text evidence="3">The sequence shown here is derived from an EMBL/GenBank/DDBJ whole genome shotgun (WGS) entry which is preliminary data.</text>
</comment>
<evidence type="ECO:0000256" key="2">
    <source>
        <dbReference type="SAM" id="SignalP"/>
    </source>
</evidence>
<dbReference type="EMBL" id="MLYV02000221">
    <property type="protein sequence ID" value="PSS31083.1"/>
    <property type="molecule type" value="Genomic_DNA"/>
</dbReference>
<dbReference type="Proteomes" id="UP000186601">
    <property type="component" value="Unassembled WGS sequence"/>
</dbReference>
<reference evidence="3 4" key="1">
    <citation type="submission" date="2018-02" db="EMBL/GenBank/DDBJ databases">
        <title>Genome sequence of the basidiomycete white-rot fungus Phlebia centrifuga.</title>
        <authorList>
            <person name="Granchi Z."/>
            <person name="Peng M."/>
            <person name="de Vries R.P."/>
            <person name="Hilden K."/>
            <person name="Makela M.R."/>
            <person name="Grigoriev I."/>
            <person name="Riley R."/>
        </authorList>
    </citation>
    <scope>NUCLEOTIDE SEQUENCE [LARGE SCALE GENOMIC DNA]</scope>
    <source>
        <strain evidence="3 4">FBCC195</strain>
    </source>
</reference>
<keyword evidence="4" id="KW-1185">Reference proteome</keyword>
<name>A0A2R6RM22_9APHY</name>
<dbReference type="AlphaFoldDB" id="A0A2R6RM22"/>
<evidence type="ECO:0000313" key="4">
    <source>
        <dbReference type="Proteomes" id="UP000186601"/>
    </source>
</evidence>
<gene>
    <name evidence="3" type="ORF">PHLCEN_2v2415</name>
</gene>
<protein>
    <submittedName>
        <fullName evidence="3">Uncharacterized protein</fullName>
    </submittedName>
</protein>
<accession>A0A2R6RM22</accession>
<proteinExistence type="predicted"/>
<feature type="region of interest" description="Disordered" evidence="1">
    <location>
        <begin position="161"/>
        <end position="183"/>
    </location>
</feature>
<feature type="chain" id="PRO_5015310952" evidence="2">
    <location>
        <begin position="27"/>
        <end position="183"/>
    </location>
</feature>
<sequence>MEGKRTKWRVAFHPTCILSQELLTLAVLQAPESASVKPVALPRLSPCRVGLNTSTVCLLMPSSIQQDSSQSPTHHPGHHTSKNAEPQDSGASFFSPRPFQKFFVNLLIIGGSVLFDVDPRRLTNRGDAKSINAIPPCTALFPLPMDQTLSDHAVFAPAFPRQPATRRETGHPCTLQTDPLRKQ</sequence>
<keyword evidence="2" id="KW-0732">Signal</keyword>